<dbReference type="Proteomes" id="UP000266177">
    <property type="component" value="Unassembled WGS sequence"/>
</dbReference>
<proteinExistence type="predicted"/>
<protein>
    <submittedName>
        <fullName evidence="1">Uncharacterized protein</fullName>
    </submittedName>
</protein>
<gene>
    <name evidence="1" type="ORF">DQX05_15920</name>
</gene>
<dbReference type="OrthoDB" id="3823543at2"/>
<name>A0A3A3GHY2_PANTH</name>
<dbReference type="RefSeq" id="WP_119794546.1">
    <property type="nucleotide sequence ID" value="NZ_QYZD01000014.1"/>
</dbReference>
<evidence type="ECO:0000313" key="2">
    <source>
        <dbReference type="Proteomes" id="UP000266177"/>
    </source>
</evidence>
<accession>A0A3A3GHY2</accession>
<dbReference type="EMBL" id="QYZD01000014">
    <property type="protein sequence ID" value="RJG22736.1"/>
    <property type="molecule type" value="Genomic_DNA"/>
</dbReference>
<comment type="caution">
    <text evidence="1">The sequence shown here is derived from an EMBL/GenBank/DDBJ whole genome shotgun (WGS) entry which is preliminary data.</text>
</comment>
<evidence type="ECO:0000313" key="1">
    <source>
        <dbReference type="EMBL" id="RJG22736.1"/>
    </source>
</evidence>
<reference evidence="1 2" key="1">
    <citation type="submission" date="2018-09" db="EMBL/GenBank/DDBJ databases">
        <title>Paenibacillus SK2017-BO5.</title>
        <authorList>
            <person name="Piskunova J.V."/>
            <person name="Dubiley S.A."/>
            <person name="Severinov K.V."/>
        </authorList>
    </citation>
    <scope>NUCLEOTIDE SEQUENCE [LARGE SCALE GENOMIC DNA]</scope>
    <source>
        <strain evidence="1 2">BO5</strain>
    </source>
</reference>
<organism evidence="1 2">
    <name type="scientific">Paenibacillus thiaminolyticus</name>
    <name type="common">Bacillus thiaminolyticus</name>
    <dbReference type="NCBI Taxonomy" id="49283"/>
    <lineage>
        <taxon>Bacteria</taxon>
        <taxon>Bacillati</taxon>
        <taxon>Bacillota</taxon>
        <taxon>Bacilli</taxon>
        <taxon>Bacillales</taxon>
        <taxon>Paenibacillaceae</taxon>
        <taxon>Paenibacillus</taxon>
    </lineage>
</organism>
<dbReference type="AlphaFoldDB" id="A0A3A3GHY2"/>
<sequence length="64" mass="6860">MTLAVTKPNGETFDVTVEKEMLPSALPRVQQGQVLNVTYSPNAPAKLAISLPVSEADIQQTFCA</sequence>